<gene>
    <name evidence="2" type="ORF">CBW24_17960</name>
</gene>
<dbReference type="EMBL" id="CP021410">
    <property type="protein sequence ID" value="ATI44028.1"/>
    <property type="molecule type" value="Genomic_DNA"/>
</dbReference>
<dbReference type="RefSeq" id="WP_097374623.1">
    <property type="nucleotide sequence ID" value="NZ_CP021410.1"/>
</dbReference>
<accession>A0A291M5D3</accession>
<dbReference type="NCBIfam" id="TIGR02622">
    <property type="entry name" value="CDP_4_6_dhtase"/>
    <property type="match status" value="1"/>
</dbReference>
<feature type="domain" description="NAD(P)-binding" evidence="1">
    <location>
        <begin position="11"/>
        <end position="321"/>
    </location>
</feature>
<dbReference type="Gene3D" id="3.40.50.720">
    <property type="entry name" value="NAD(P)-binding Rossmann-like Domain"/>
    <property type="match status" value="1"/>
</dbReference>
<keyword evidence="2" id="KW-0614">Plasmid</keyword>
<protein>
    <submittedName>
        <fullName evidence="2">CDP-glucose 4,6-dehydratase</fullName>
    </submittedName>
</protein>
<dbReference type="InterPro" id="IPR013445">
    <property type="entry name" value="CDP_4_6_deHydtase"/>
</dbReference>
<dbReference type="PANTHER" id="PTHR43000">
    <property type="entry name" value="DTDP-D-GLUCOSE 4,6-DEHYDRATASE-RELATED"/>
    <property type="match status" value="1"/>
</dbReference>
<dbReference type="InterPro" id="IPR016040">
    <property type="entry name" value="NAD(P)-bd_dom"/>
</dbReference>
<geneLocation type="plasmid" evidence="3">
    <name>pdy25-f</name>
</geneLocation>
<dbReference type="InterPro" id="IPR036291">
    <property type="entry name" value="NAD(P)-bd_dom_sf"/>
</dbReference>
<dbReference type="Pfam" id="PF16363">
    <property type="entry name" value="GDP_Man_Dehyd"/>
    <property type="match status" value="1"/>
</dbReference>
<keyword evidence="3" id="KW-1185">Reference proteome</keyword>
<proteinExistence type="predicted"/>
<dbReference type="KEGG" id="cmag:CBW24_17960"/>
<dbReference type="OrthoDB" id="9801785at2"/>
<reference evidence="2 3" key="1">
    <citation type="submission" date="2017-05" db="EMBL/GenBank/DDBJ databases">
        <title>Comparative genomic and metabolic analysis of manganese-oxidizing mechanisms in Celeribater manganoxidans DY25T: its adaption to the environment of polymetallic nodule.</title>
        <authorList>
            <person name="Wang X."/>
        </authorList>
    </citation>
    <scope>NUCLEOTIDE SEQUENCE [LARGE SCALE GENOMIC DNA]</scope>
    <source>
        <strain evidence="2 3">DY25</strain>
        <plasmid evidence="3">pdy25-f</plasmid>
    </source>
</reference>
<dbReference type="AlphaFoldDB" id="A0A291M5D3"/>
<evidence type="ECO:0000259" key="1">
    <source>
        <dbReference type="Pfam" id="PF16363"/>
    </source>
</evidence>
<dbReference type="Proteomes" id="UP000219050">
    <property type="component" value="Plasmid pDY25-F"/>
</dbReference>
<dbReference type="Gene3D" id="3.90.25.10">
    <property type="entry name" value="UDP-galactose 4-epimerase, domain 1"/>
    <property type="match status" value="1"/>
</dbReference>
<dbReference type="SUPFAM" id="SSF51735">
    <property type="entry name" value="NAD(P)-binding Rossmann-fold domains"/>
    <property type="match status" value="1"/>
</dbReference>
<organism evidence="2 3">
    <name type="scientific">Pacificitalea manganoxidans</name>
    <dbReference type="NCBI Taxonomy" id="1411902"/>
    <lineage>
        <taxon>Bacteria</taxon>
        <taxon>Pseudomonadati</taxon>
        <taxon>Pseudomonadota</taxon>
        <taxon>Alphaproteobacteria</taxon>
        <taxon>Rhodobacterales</taxon>
        <taxon>Paracoccaceae</taxon>
        <taxon>Pacificitalea</taxon>
    </lineage>
</organism>
<evidence type="ECO:0000313" key="2">
    <source>
        <dbReference type="EMBL" id="ATI44028.1"/>
    </source>
</evidence>
<sequence>MIDFWSGKRVLVTGHTGFKGSWLSLWLSELGADLYGIALAPEDGALFEMLDLPSRMAHSVLDIREARQLHARVAEIDPDIVFHLAAQPLVIDGYLRPLETFDTNVMGTANLLNALRDAGKRRAIVCVTTDKVYRNREWEFGYREDDTLGGHDPYSASKAAAELIAASYGGSYFYGDSPVRMATARAGNVIGGGDMSANRLVPDIARSLSRREALTLRHPTATRPWQHVLDPLGGYIMLAEALYADGERALPTAFNFGPGRDAERTVAQLVQAAGSIWDMHLPVTDVESGFHETERLMLNTDRAAAVLGWTPRWGFEHSVGETMRWYKARFESEAFDAVAFTISQIESFRCEDHTA</sequence>
<evidence type="ECO:0000313" key="3">
    <source>
        <dbReference type="Proteomes" id="UP000219050"/>
    </source>
</evidence>
<name>A0A291M5D3_9RHOB</name>